<evidence type="ECO:0000313" key="5">
    <source>
        <dbReference type="Proteomes" id="UP001391051"/>
    </source>
</evidence>
<dbReference type="PANTHER" id="PTHR43540">
    <property type="entry name" value="PEROXYUREIDOACRYLATE/UREIDOACRYLATE AMIDOHYDROLASE-RELATED"/>
    <property type="match status" value="1"/>
</dbReference>
<organism evidence="4 5">
    <name type="scientific">Apiospora aurea</name>
    <dbReference type="NCBI Taxonomy" id="335848"/>
    <lineage>
        <taxon>Eukaryota</taxon>
        <taxon>Fungi</taxon>
        <taxon>Dikarya</taxon>
        <taxon>Ascomycota</taxon>
        <taxon>Pezizomycotina</taxon>
        <taxon>Sordariomycetes</taxon>
        <taxon>Xylariomycetidae</taxon>
        <taxon>Amphisphaeriales</taxon>
        <taxon>Apiosporaceae</taxon>
        <taxon>Apiospora</taxon>
    </lineage>
</organism>
<gene>
    <name evidence="4" type="ORF">PG986_012998</name>
</gene>
<comment type="similarity">
    <text evidence="1">Belongs to the isochorismatase family.</text>
</comment>
<dbReference type="InterPro" id="IPR036380">
    <property type="entry name" value="Isochorismatase-like_sf"/>
</dbReference>
<dbReference type="InterPro" id="IPR050272">
    <property type="entry name" value="Isochorismatase-like_hydrls"/>
</dbReference>
<keyword evidence="5" id="KW-1185">Reference proteome</keyword>
<dbReference type="Proteomes" id="UP001391051">
    <property type="component" value="Unassembled WGS sequence"/>
</dbReference>
<sequence>RRHHALHPRILPPSHLLPSLRLRQPHGLGPRPALLLIDVCKAYWTPGSPLDLSSFPPARKCPAVIQRLLAAARASGVPVIWTAVEYHPGLAMADAGLFWKKSKSLRVFNRGLDDQGLGGWLEGLEPLAGNDGGGGGGAGELVVKKKYASAFFGTALASDLQVLGVDTVVLCGVSTSGCVRASALDAMQNGFRPMVVGTACGDRSEEIQSANLFDLSAKYADVVSEEEAIEHLQAGWPKAAE</sequence>
<reference evidence="4 5" key="1">
    <citation type="submission" date="2023-01" db="EMBL/GenBank/DDBJ databases">
        <title>Analysis of 21 Apiospora genomes using comparative genomics revels a genus with tremendous synthesis potential of carbohydrate active enzymes and secondary metabolites.</title>
        <authorList>
            <person name="Sorensen T."/>
        </authorList>
    </citation>
    <scope>NUCLEOTIDE SEQUENCE [LARGE SCALE GENOMIC DNA]</scope>
    <source>
        <strain evidence="4 5">CBS 24483</strain>
    </source>
</reference>
<dbReference type="Gene3D" id="3.40.50.850">
    <property type="entry name" value="Isochorismatase-like"/>
    <property type="match status" value="1"/>
</dbReference>
<dbReference type="EMBL" id="JAQQWE010000008">
    <property type="protein sequence ID" value="KAK7943885.1"/>
    <property type="molecule type" value="Genomic_DNA"/>
</dbReference>
<dbReference type="InterPro" id="IPR000868">
    <property type="entry name" value="Isochorismatase-like_dom"/>
</dbReference>
<evidence type="ECO:0000256" key="1">
    <source>
        <dbReference type="ARBA" id="ARBA00006336"/>
    </source>
</evidence>
<feature type="domain" description="Isochorismatase-like" evidence="3">
    <location>
        <begin position="33"/>
        <end position="226"/>
    </location>
</feature>
<keyword evidence="2" id="KW-0378">Hydrolase</keyword>
<protein>
    <recommendedName>
        <fullName evidence="3">Isochorismatase-like domain-containing protein</fullName>
    </recommendedName>
</protein>
<dbReference type="GeneID" id="92082282"/>
<evidence type="ECO:0000259" key="3">
    <source>
        <dbReference type="Pfam" id="PF00857"/>
    </source>
</evidence>
<feature type="non-terminal residue" evidence="4">
    <location>
        <position position="1"/>
    </location>
</feature>
<proteinExistence type="inferred from homology"/>
<comment type="caution">
    <text evidence="4">The sequence shown here is derived from an EMBL/GenBank/DDBJ whole genome shotgun (WGS) entry which is preliminary data.</text>
</comment>
<name>A0ABR1Q1L7_9PEZI</name>
<dbReference type="Pfam" id="PF00857">
    <property type="entry name" value="Isochorismatase"/>
    <property type="match status" value="1"/>
</dbReference>
<evidence type="ECO:0000313" key="4">
    <source>
        <dbReference type="EMBL" id="KAK7943885.1"/>
    </source>
</evidence>
<dbReference type="RefSeq" id="XP_066695916.1">
    <property type="nucleotide sequence ID" value="XM_066849220.1"/>
</dbReference>
<dbReference type="SUPFAM" id="SSF52499">
    <property type="entry name" value="Isochorismatase-like hydrolases"/>
    <property type="match status" value="1"/>
</dbReference>
<dbReference type="PANTHER" id="PTHR43540:SF1">
    <property type="entry name" value="ISOCHORISMATASE HYDROLASE"/>
    <property type="match status" value="1"/>
</dbReference>
<accession>A0ABR1Q1L7</accession>
<evidence type="ECO:0000256" key="2">
    <source>
        <dbReference type="ARBA" id="ARBA00022801"/>
    </source>
</evidence>